<dbReference type="RefSeq" id="XP_018694865.1">
    <property type="nucleotide sequence ID" value="XM_018835215.1"/>
</dbReference>
<name>A0A178ZNV4_9EURO</name>
<dbReference type="AlphaFoldDB" id="A0A178ZNV4"/>
<feature type="region of interest" description="Disordered" evidence="1">
    <location>
        <begin position="246"/>
        <end position="268"/>
    </location>
</feature>
<dbReference type="GeneID" id="30007870"/>
<proteinExistence type="predicted"/>
<evidence type="ECO:0000313" key="3">
    <source>
        <dbReference type="Proteomes" id="UP000078343"/>
    </source>
</evidence>
<gene>
    <name evidence="2" type="ORF">AYL99_03701</name>
</gene>
<dbReference type="OrthoDB" id="4152836at2759"/>
<accession>A0A178ZNV4</accession>
<sequence>MASSATVSPQPEPSLEQRLDLSLLLLAISRGIDLNAVSTAKWRDYEAWLMSLPEGEIPSESEINFNFRTDAFSHPDELTMDIVLGDALQYLQIRELGCLASRKVRGYSHEELVASLQRLLELSQPWPAKFPSVLGASPIAEDMDYVLFQHALKLAIAQLEQGVLPIEPLAMNNPFGDTWANYLDAALARERARNDRSLRSEDRGLLQNDKTAVSLPQIPPQATGFSTPIYVRRSPSAISAVFATTHSQTPSSGTSGCSITPSESVSQVRNDQTSTCRYLRRPGYISMVFDHSLQETAISPQPVRQQQGIEIEGSGMSQTVAAEQQEQEGMDVALGRVEAVIDQWLQEESGEPRTRQ</sequence>
<evidence type="ECO:0000313" key="2">
    <source>
        <dbReference type="EMBL" id="OAP61498.1"/>
    </source>
</evidence>
<organism evidence="2 3">
    <name type="scientific">Fonsecaea erecta</name>
    <dbReference type="NCBI Taxonomy" id="1367422"/>
    <lineage>
        <taxon>Eukaryota</taxon>
        <taxon>Fungi</taxon>
        <taxon>Dikarya</taxon>
        <taxon>Ascomycota</taxon>
        <taxon>Pezizomycotina</taxon>
        <taxon>Eurotiomycetes</taxon>
        <taxon>Chaetothyriomycetidae</taxon>
        <taxon>Chaetothyriales</taxon>
        <taxon>Herpotrichiellaceae</taxon>
        <taxon>Fonsecaea</taxon>
    </lineage>
</organism>
<dbReference type="Proteomes" id="UP000078343">
    <property type="component" value="Unassembled WGS sequence"/>
</dbReference>
<dbReference type="EMBL" id="LVYI01000003">
    <property type="protein sequence ID" value="OAP61498.1"/>
    <property type="molecule type" value="Genomic_DNA"/>
</dbReference>
<evidence type="ECO:0000256" key="1">
    <source>
        <dbReference type="SAM" id="MobiDB-lite"/>
    </source>
</evidence>
<keyword evidence="3" id="KW-1185">Reference proteome</keyword>
<comment type="caution">
    <text evidence="2">The sequence shown here is derived from an EMBL/GenBank/DDBJ whole genome shotgun (WGS) entry which is preliminary data.</text>
</comment>
<reference evidence="2 3" key="1">
    <citation type="submission" date="2016-04" db="EMBL/GenBank/DDBJ databases">
        <title>Draft genome of Fonsecaea erecta CBS 125763.</title>
        <authorList>
            <person name="Weiss V.A."/>
            <person name="Vicente V.A."/>
            <person name="Raittz R.T."/>
            <person name="Moreno L.F."/>
            <person name="De Souza E.M."/>
            <person name="Pedrosa F.O."/>
            <person name="Steffens M.B."/>
            <person name="Faoro H."/>
            <person name="Tadra-Sfeir M.Z."/>
            <person name="Najafzadeh M.J."/>
            <person name="Felipe M.S."/>
            <person name="Teixeira M."/>
            <person name="Sun J."/>
            <person name="Xi L."/>
            <person name="Gomes R."/>
            <person name="De Azevedo C.M."/>
            <person name="Salgado C.G."/>
            <person name="Da Silva M.B."/>
            <person name="Nascimento M.F."/>
            <person name="Queiroz-Telles F."/>
            <person name="Attili D.S."/>
            <person name="Gorbushina A."/>
        </authorList>
    </citation>
    <scope>NUCLEOTIDE SEQUENCE [LARGE SCALE GENOMIC DNA]</scope>
    <source>
        <strain evidence="2 3">CBS 125763</strain>
    </source>
</reference>
<protein>
    <submittedName>
        <fullName evidence="2">Uncharacterized protein</fullName>
    </submittedName>
</protein>